<keyword evidence="4" id="KW-1185">Reference proteome</keyword>
<dbReference type="RefSeq" id="WP_132153355.1">
    <property type="nucleotide sequence ID" value="NZ_SLWR01000010.1"/>
</dbReference>
<keyword evidence="1" id="KW-1133">Transmembrane helix</keyword>
<gene>
    <name evidence="3" type="ORF">EV646_11094</name>
</gene>
<protein>
    <submittedName>
        <fullName evidence="3">Putative pyrroloquinoline-quinone binding quinoprotein</fullName>
    </submittedName>
</protein>
<organism evidence="3 4">
    <name type="scientific">Kribbella antiqua</name>
    <dbReference type="NCBI Taxonomy" id="2512217"/>
    <lineage>
        <taxon>Bacteria</taxon>
        <taxon>Bacillati</taxon>
        <taxon>Actinomycetota</taxon>
        <taxon>Actinomycetes</taxon>
        <taxon>Propionibacteriales</taxon>
        <taxon>Kribbellaceae</taxon>
        <taxon>Kribbella</taxon>
    </lineage>
</organism>
<accession>A0A4R2IHG7</accession>
<dbReference type="Gene3D" id="2.130.10.10">
    <property type="entry name" value="YVTN repeat-like/Quinoprotein amine dehydrogenase"/>
    <property type="match status" value="1"/>
</dbReference>
<evidence type="ECO:0000313" key="3">
    <source>
        <dbReference type="EMBL" id="TCO44381.1"/>
    </source>
</evidence>
<dbReference type="Proteomes" id="UP000295573">
    <property type="component" value="Unassembled WGS sequence"/>
</dbReference>
<feature type="transmembrane region" description="Helical" evidence="1">
    <location>
        <begin position="52"/>
        <end position="69"/>
    </location>
</feature>
<dbReference type="OrthoDB" id="3806486at2"/>
<dbReference type="Pfam" id="PF13360">
    <property type="entry name" value="PQQ_2"/>
    <property type="match status" value="1"/>
</dbReference>
<comment type="caution">
    <text evidence="3">The sequence shown here is derived from an EMBL/GenBank/DDBJ whole genome shotgun (WGS) entry which is preliminary data.</text>
</comment>
<dbReference type="InterPro" id="IPR015943">
    <property type="entry name" value="WD40/YVTN_repeat-like_dom_sf"/>
</dbReference>
<feature type="domain" description="Pyrrolo-quinoline quinone repeat" evidence="2">
    <location>
        <begin position="138"/>
        <end position="273"/>
    </location>
</feature>
<keyword evidence="1" id="KW-0812">Transmembrane</keyword>
<dbReference type="EMBL" id="SLWR01000010">
    <property type="protein sequence ID" value="TCO44381.1"/>
    <property type="molecule type" value="Genomic_DNA"/>
</dbReference>
<evidence type="ECO:0000259" key="2">
    <source>
        <dbReference type="Pfam" id="PF13360"/>
    </source>
</evidence>
<evidence type="ECO:0000313" key="4">
    <source>
        <dbReference type="Proteomes" id="UP000295573"/>
    </source>
</evidence>
<feature type="transmembrane region" description="Helical" evidence="1">
    <location>
        <begin position="81"/>
        <end position="98"/>
    </location>
</feature>
<name>A0A4R2IHG7_9ACTN</name>
<reference evidence="3 4" key="1">
    <citation type="journal article" date="2015" name="Stand. Genomic Sci.">
        <title>Genomic Encyclopedia of Bacterial and Archaeal Type Strains, Phase III: the genomes of soil and plant-associated and newly described type strains.</title>
        <authorList>
            <person name="Whitman W.B."/>
            <person name="Woyke T."/>
            <person name="Klenk H.P."/>
            <person name="Zhou Y."/>
            <person name="Lilburn T.G."/>
            <person name="Beck B.J."/>
            <person name="De Vos P."/>
            <person name="Vandamme P."/>
            <person name="Eisen J.A."/>
            <person name="Garrity G."/>
            <person name="Hugenholtz P."/>
            <person name="Kyrpides N.C."/>
        </authorList>
    </citation>
    <scope>NUCLEOTIDE SEQUENCE [LARGE SCALE GENOMIC DNA]</scope>
    <source>
        <strain evidence="3 4">VKM Ac-2541</strain>
    </source>
</reference>
<dbReference type="AlphaFoldDB" id="A0A4R2IHG7"/>
<dbReference type="SUPFAM" id="SSF50998">
    <property type="entry name" value="Quinoprotein alcohol dehydrogenase-like"/>
    <property type="match status" value="1"/>
</dbReference>
<keyword evidence="1" id="KW-0472">Membrane</keyword>
<sequence length="480" mass="51093">MPDALPGLEFSLAEDIAKGRQQRARRRTIAAFVVLGVAVVVGILTVVLDWGWIAWIAALVIAAVALTVVSRQLSTVQRIGAAVAAVAVIVAGVLVVRIPPIAPHGWTVDEGVSLVAAHDGIAVTLDRGTHALRGRATTDGREVWTSSFFSSGRADWKQLGEDSLLLFDDDSKAAVISIADGKTKWQQDMPDQQPFTANDNVIVFSSDATTTGFDLRTGKKLWTHPGGATAGSGGQSGYNPRRWVPRSDWIAVDGGPNTSGRPVAVLDARTGRVAAAVHPKSSDFAIAGKTFVEFGYDEARRAAKGTALAGGRSWVSPFVRGSVTEVLDVIDGQARALYGNKAVYINPGNGHLREVEFKDDWSVNWFDGRVSGRYVVVEKRDYESKLEAEAVADTVTGELVSLEGRGRPVDLQIEQLSDDTAVAQTSVADAVGAESTRYTLIDDGAAQGQVSMPTAGGRGSFETAGRLFRSGRRIVALQKD</sequence>
<dbReference type="InterPro" id="IPR002372">
    <property type="entry name" value="PQQ_rpt_dom"/>
</dbReference>
<proteinExistence type="predicted"/>
<evidence type="ECO:0000256" key="1">
    <source>
        <dbReference type="SAM" id="Phobius"/>
    </source>
</evidence>
<feature type="transmembrane region" description="Helical" evidence="1">
    <location>
        <begin position="28"/>
        <end position="46"/>
    </location>
</feature>
<dbReference type="InterPro" id="IPR011047">
    <property type="entry name" value="Quinoprotein_ADH-like_sf"/>
</dbReference>